<evidence type="ECO:0000313" key="2">
    <source>
        <dbReference type="EMBL" id="RRT47465.1"/>
    </source>
</evidence>
<dbReference type="AlphaFoldDB" id="A0A426Y6Q2"/>
<dbReference type="EMBL" id="AMZH03014541">
    <property type="protein sequence ID" value="RRT47465.1"/>
    <property type="molecule type" value="Genomic_DNA"/>
</dbReference>
<sequence>MQSASSVDPLYDTAVVSEPRALPGCLPGGRFLVDPTYHPVTETVCNRVDNGKRCLRATHIAHRVRRPTDASCCRNGASDGRGDGGSSKRSSNLNRWIAGLL</sequence>
<reference evidence="2 3" key="1">
    <citation type="journal article" date="2014" name="Agronomy (Basel)">
        <title>A Draft Genome Sequence for Ensete ventricosum, the Drought-Tolerant Tree Against Hunger.</title>
        <authorList>
            <person name="Harrison J."/>
            <person name="Moore K.A."/>
            <person name="Paszkiewicz K."/>
            <person name="Jones T."/>
            <person name="Grant M."/>
            <person name="Ambacheew D."/>
            <person name="Muzemil S."/>
            <person name="Studholme D.J."/>
        </authorList>
    </citation>
    <scope>NUCLEOTIDE SEQUENCE [LARGE SCALE GENOMIC DNA]</scope>
</reference>
<dbReference type="Proteomes" id="UP000287651">
    <property type="component" value="Unassembled WGS sequence"/>
</dbReference>
<evidence type="ECO:0000313" key="3">
    <source>
        <dbReference type="Proteomes" id="UP000287651"/>
    </source>
</evidence>
<accession>A0A426Y6Q2</accession>
<comment type="caution">
    <text evidence="2">The sequence shown here is derived from an EMBL/GenBank/DDBJ whole genome shotgun (WGS) entry which is preliminary data.</text>
</comment>
<organism evidence="2 3">
    <name type="scientific">Ensete ventricosum</name>
    <name type="common">Abyssinian banana</name>
    <name type="synonym">Musa ensete</name>
    <dbReference type="NCBI Taxonomy" id="4639"/>
    <lineage>
        <taxon>Eukaryota</taxon>
        <taxon>Viridiplantae</taxon>
        <taxon>Streptophyta</taxon>
        <taxon>Embryophyta</taxon>
        <taxon>Tracheophyta</taxon>
        <taxon>Spermatophyta</taxon>
        <taxon>Magnoliopsida</taxon>
        <taxon>Liliopsida</taxon>
        <taxon>Zingiberales</taxon>
        <taxon>Musaceae</taxon>
        <taxon>Ensete</taxon>
    </lineage>
</organism>
<protein>
    <submittedName>
        <fullName evidence="2">Uncharacterized protein</fullName>
    </submittedName>
</protein>
<feature type="region of interest" description="Disordered" evidence="1">
    <location>
        <begin position="69"/>
        <end position="101"/>
    </location>
</feature>
<evidence type="ECO:0000256" key="1">
    <source>
        <dbReference type="SAM" id="MobiDB-lite"/>
    </source>
</evidence>
<name>A0A426Y6Q2_ENSVE</name>
<gene>
    <name evidence="2" type="ORF">B296_00049883</name>
</gene>
<proteinExistence type="predicted"/>